<proteinExistence type="evidence at transcript level"/>
<dbReference type="GO" id="GO:0061630">
    <property type="term" value="F:ubiquitin protein ligase activity"/>
    <property type="evidence" value="ECO:0007669"/>
    <property type="project" value="TreeGrafter"/>
</dbReference>
<dbReference type="GO" id="GO:0043240">
    <property type="term" value="C:Fanconi anaemia nuclear complex"/>
    <property type="evidence" value="ECO:0007669"/>
    <property type="project" value="InterPro"/>
</dbReference>
<dbReference type="RefSeq" id="NP_001233146.1">
    <property type="nucleotide sequence ID" value="NM_001246217.1"/>
</dbReference>
<accession>F5HPV0</accession>
<dbReference type="PANTHER" id="PTHR13206:SF0">
    <property type="entry name" value="E3 UBIQUITIN-PROTEIN LIGASE FANCL"/>
    <property type="match status" value="1"/>
</dbReference>
<dbReference type="GO" id="GO:0036297">
    <property type="term" value="P:interstrand cross-link repair"/>
    <property type="evidence" value="ECO:0007669"/>
    <property type="project" value="InterPro"/>
</dbReference>
<evidence type="ECO:0000313" key="3">
    <source>
        <dbReference type="EnsemblMetazoa" id="NP_001233146.1"/>
    </source>
</evidence>
<dbReference type="EMBL" id="AB568386">
    <property type="protein sequence ID" value="BAK23267.1"/>
    <property type="molecule type" value="mRNA"/>
</dbReference>
<organism evidence="2">
    <name type="scientific">Bombyx mori</name>
    <name type="common">Silk moth</name>
    <dbReference type="NCBI Taxonomy" id="7091"/>
    <lineage>
        <taxon>Eukaryota</taxon>
        <taxon>Metazoa</taxon>
        <taxon>Ecdysozoa</taxon>
        <taxon>Arthropoda</taxon>
        <taxon>Hexapoda</taxon>
        <taxon>Insecta</taxon>
        <taxon>Pterygota</taxon>
        <taxon>Neoptera</taxon>
        <taxon>Endopterygota</taxon>
        <taxon>Lepidoptera</taxon>
        <taxon>Glossata</taxon>
        <taxon>Ditrysia</taxon>
        <taxon>Bombycoidea</taxon>
        <taxon>Bombycidae</taxon>
        <taxon>Bombycinae</taxon>
        <taxon>Bombyx</taxon>
    </lineage>
</organism>
<reference evidence="4" key="1">
    <citation type="journal article" date="2008" name="Insect Biochem. Mol. Biol.">
        <title>The genome of a lepidopteran model insect, the silkworm Bombyx mori.</title>
        <authorList>
            <consortium name="International Silkworm Genome Consortium"/>
        </authorList>
    </citation>
    <scope>NUCLEOTIDE SEQUENCE [LARGE SCALE GENOMIC DNA]</scope>
    <source>
        <strain evidence="4">p50T</strain>
    </source>
</reference>
<protein>
    <submittedName>
        <fullName evidence="2">Fanconi anemia, complementation group L</fullName>
    </submittedName>
</protein>
<dbReference type="Proteomes" id="UP000005204">
    <property type="component" value="Unassembled WGS sequence"/>
</dbReference>
<dbReference type="EnsemblMetazoa" id="NM_001246217.1">
    <property type="protein sequence ID" value="NP_001233146.1"/>
    <property type="gene ID" value="GeneID_100620064"/>
</dbReference>
<dbReference type="GO" id="GO:0006513">
    <property type="term" value="P:protein monoubiquitination"/>
    <property type="evidence" value="ECO:0007669"/>
    <property type="project" value="TreeGrafter"/>
</dbReference>
<keyword evidence="4" id="KW-1185">Reference proteome</keyword>
<dbReference type="InterPro" id="IPR043003">
    <property type="entry name" value="FANCL_d3_sf"/>
</dbReference>
<dbReference type="SMART" id="SM01197">
    <property type="entry name" value="FANCL_C"/>
    <property type="match status" value="1"/>
</dbReference>
<dbReference type="InterPro" id="IPR013083">
    <property type="entry name" value="Znf_RING/FYVE/PHD"/>
</dbReference>
<dbReference type="GeneID" id="100620064"/>
<dbReference type="InterPro" id="IPR044037">
    <property type="entry name" value="FANCL_d3"/>
</dbReference>
<reference evidence="2" key="2">
    <citation type="journal article" date="2012" name="Gene">
        <title>Monoubiquitination-dependent chromatin loading of FancD2 in silkworms, a species lacking the FA core complex.</title>
        <authorList>
            <person name="Sugahara R."/>
            <person name="Mon H."/>
            <person name="Lee J.M."/>
            <person name="Kusakabe T."/>
        </authorList>
    </citation>
    <scope>NUCLEOTIDE SEQUENCE</scope>
</reference>
<dbReference type="AlphaFoldDB" id="F5HPV0"/>
<dbReference type="Pfam" id="PF18891">
    <property type="entry name" value="FANCL_d3"/>
    <property type="match status" value="1"/>
</dbReference>
<dbReference type="CTD" id="55120"/>
<dbReference type="InterPro" id="IPR026848">
    <property type="entry name" value="Fancl"/>
</dbReference>
<sequence length="326" mass="37904">MYAGGNSVKEIFTELFSSKSNAVLDLLDRFHFEVDSVIKTVDISSLSLIDKSLLNEVQKYENDINVQIRFGSALCDIQCCIRDANFRQHVICVEYKSYQKLLVKSTQLPHAGSLEREYNNLDEIVTTFREFILDLTPYFHQLELIDRNCTVKEPRNPSFKDDYRKILIDDRIWLHVEVTSEGLANNLHLIGQSEFWQNKLQDGLINWDHDRDIIENISQIFDIEVFPQCERSQNTDIGNETDSQVCSICLCVELPDVQGVPQPLCSNLSCGAYFHRTCLHMVYINFDYLSFYFPNCVLCIGKFLICRNIDEPVIYRFFLTSWSMSH</sequence>
<dbReference type="KEGG" id="bmor:100620064"/>
<dbReference type="PANTHER" id="PTHR13206">
    <property type="entry name" value="UBIQUITIN LIGASE PROTEIN PHF9 FANCONI ANEMIA GROUP L PROTEIN"/>
    <property type="match status" value="1"/>
</dbReference>
<dbReference type="Gene3D" id="3.10.110.20">
    <property type="entry name" value="RWD domain-like"/>
    <property type="match status" value="1"/>
</dbReference>
<name>F5HPV0_BOMMO</name>
<dbReference type="OrthoDB" id="10263265at2759"/>
<evidence type="ECO:0000313" key="4">
    <source>
        <dbReference type="Proteomes" id="UP000005204"/>
    </source>
</evidence>
<reference evidence="3" key="3">
    <citation type="submission" date="2022-06" db="UniProtKB">
        <authorList>
            <consortium name="EnsemblMetazoa"/>
        </authorList>
    </citation>
    <scope>IDENTIFICATION</scope>
    <source>
        <strain evidence="3">p50T (Dazao)</strain>
    </source>
</reference>
<evidence type="ECO:0000259" key="1">
    <source>
        <dbReference type="Pfam" id="PF18891"/>
    </source>
</evidence>
<feature type="domain" description="FANCL UBC-like" evidence="1">
    <location>
        <begin position="138"/>
        <end position="227"/>
    </location>
</feature>
<gene>
    <name evidence="2" type="primary">FANCL</name>
    <name evidence="3" type="synonym">100620064</name>
</gene>
<dbReference type="Gene3D" id="3.30.40.10">
    <property type="entry name" value="Zinc/RING finger domain, C3HC4 (zinc finger)"/>
    <property type="match status" value="1"/>
</dbReference>
<evidence type="ECO:0000313" key="2">
    <source>
        <dbReference type="EMBL" id="BAK23267.1"/>
    </source>
</evidence>
<dbReference type="CDD" id="cd23832">
    <property type="entry name" value="DRWD-C_FANCL"/>
    <property type="match status" value="1"/>
</dbReference>